<evidence type="ECO:0000313" key="6">
    <source>
        <dbReference type="Proteomes" id="UP000564644"/>
    </source>
</evidence>
<dbReference type="Pfam" id="PF03323">
    <property type="entry name" value="GerA"/>
    <property type="match status" value="1"/>
</dbReference>
<reference evidence="5 6" key="1">
    <citation type="submission" date="2020-08" db="EMBL/GenBank/DDBJ databases">
        <title>Cohnella phylogeny.</title>
        <authorList>
            <person name="Dunlap C."/>
        </authorList>
    </citation>
    <scope>NUCLEOTIDE SEQUENCE [LARGE SCALE GENOMIC DNA]</scope>
    <source>
        <strain evidence="5 6">CBP 2801</strain>
    </source>
</reference>
<evidence type="ECO:0000313" key="5">
    <source>
        <dbReference type="EMBL" id="MBB6730134.1"/>
    </source>
</evidence>
<evidence type="ECO:0000256" key="4">
    <source>
        <dbReference type="SAM" id="Phobius"/>
    </source>
</evidence>
<feature type="region of interest" description="Disordered" evidence="3">
    <location>
        <begin position="501"/>
        <end position="525"/>
    </location>
</feature>
<dbReference type="InterPro" id="IPR004995">
    <property type="entry name" value="Spore_Ger"/>
</dbReference>
<sequence length="525" mass="57532">MPQQPRDADEEMFLHAELQRNLDYIRNRVGSSKDLVVREFRIGTTQHKAAIVYIDNMVDKKMIGDLILRSLMVDPFLENAGEPGANPDQNRTLMNFIKENALAVGEIDIAKDWNLLFLSVMSGDTAILLDGCSEAIVSSTRGAQYRAVEEPSTQVLIRGPKDGFTESIATNVSLIRRRIKSPNLWLDSVRVGTETKTDVAILYLKGTANDDTVREIKKRLSSIDIDGVLDSGVIEELIEDEPFSVFPTILNTERPDSVAGSLLEGRVAIVMDGTPFALIAPATFTMYFQSSGDYYHSYQFGIFIRCLRLVSFLISLFGPSIYVAAISYHQEMIPTSLLISLAAQREGVPFPAFVEAFLMEGSFEILREAGVRMPRAIGQAVSIVGALVLGQAAVQAGIVSSAMVIVVSLTGIASFATPAFDLGISARLLRFTIMILAGLFGFFGITLCAIAIVAHLCGLRSFGVPYMTPFAPFHLSDQKDALLRFPVWTFKKRPSLVGRRNLVRQRGGRPPSPKPQAGKDGADES</sequence>
<dbReference type="RefSeq" id="WP_185127802.1">
    <property type="nucleotide sequence ID" value="NZ_JACJVO010000005.1"/>
</dbReference>
<evidence type="ECO:0000256" key="3">
    <source>
        <dbReference type="SAM" id="MobiDB-lite"/>
    </source>
</evidence>
<dbReference type="PIRSF" id="PIRSF005690">
    <property type="entry name" value="GerBA"/>
    <property type="match status" value="1"/>
</dbReference>
<comment type="similarity">
    <text evidence="1">Belongs to the GerABKA family.</text>
</comment>
<name>A0A7X0VTP8_9BACL</name>
<dbReference type="AlphaFoldDB" id="A0A7X0VTP8"/>
<evidence type="ECO:0000256" key="1">
    <source>
        <dbReference type="ARBA" id="ARBA00005278"/>
    </source>
</evidence>
<dbReference type="GO" id="GO:0016020">
    <property type="term" value="C:membrane"/>
    <property type="evidence" value="ECO:0007669"/>
    <property type="project" value="InterPro"/>
</dbReference>
<feature type="transmembrane region" description="Helical" evidence="4">
    <location>
        <begin position="432"/>
        <end position="456"/>
    </location>
</feature>
<dbReference type="Proteomes" id="UP000564644">
    <property type="component" value="Unassembled WGS sequence"/>
</dbReference>
<keyword evidence="4" id="KW-1133">Transmembrane helix</keyword>
<keyword evidence="4" id="KW-0812">Transmembrane</keyword>
<keyword evidence="6" id="KW-1185">Reference proteome</keyword>
<protein>
    <submittedName>
        <fullName evidence="5">Spore germination protein</fullName>
    </submittedName>
</protein>
<gene>
    <name evidence="5" type="ORF">H7C18_04415</name>
</gene>
<dbReference type="GO" id="GO:0009847">
    <property type="term" value="P:spore germination"/>
    <property type="evidence" value="ECO:0007669"/>
    <property type="project" value="InterPro"/>
</dbReference>
<dbReference type="EMBL" id="JACJVO010000005">
    <property type="protein sequence ID" value="MBB6730134.1"/>
    <property type="molecule type" value="Genomic_DNA"/>
</dbReference>
<dbReference type="PANTHER" id="PTHR22550">
    <property type="entry name" value="SPORE GERMINATION PROTEIN"/>
    <property type="match status" value="1"/>
</dbReference>
<accession>A0A7X0VTP8</accession>
<comment type="caution">
    <text evidence="5">The sequence shown here is derived from an EMBL/GenBank/DDBJ whole genome shotgun (WGS) entry which is preliminary data.</text>
</comment>
<evidence type="ECO:0000256" key="2">
    <source>
        <dbReference type="ARBA" id="ARBA00023136"/>
    </source>
</evidence>
<dbReference type="PANTHER" id="PTHR22550:SF5">
    <property type="entry name" value="LEUCINE ZIPPER PROTEIN 4"/>
    <property type="match status" value="1"/>
</dbReference>
<proteinExistence type="inferred from homology"/>
<feature type="transmembrane region" description="Helical" evidence="4">
    <location>
        <begin position="400"/>
        <end position="420"/>
    </location>
</feature>
<organism evidence="5 6">
    <name type="scientific">Cohnella zeiphila</name>
    <dbReference type="NCBI Taxonomy" id="2761120"/>
    <lineage>
        <taxon>Bacteria</taxon>
        <taxon>Bacillati</taxon>
        <taxon>Bacillota</taxon>
        <taxon>Bacilli</taxon>
        <taxon>Bacillales</taxon>
        <taxon>Paenibacillaceae</taxon>
        <taxon>Cohnella</taxon>
    </lineage>
</organism>
<feature type="transmembrane region" description="Helical" evidence="4">
    <location>
        <begin position="309"/>
        <end position="328"/>
    </location>
</feature>
<feature type="transmembrane region" description="Helical" evidence="4">
    <location>
        <begin position="376"/>
        <end position="394"/>
    </location>
</feature>
<dbReference type="InterPro" id="IPR050768">
    <property type="entry name" value="UPF0353/GerABKA_families"/>
</dbReference>
<keyword evidence="2 4" id="KW-0472">Membrane</keyword>